<protein>
    <submittedName>
        <fullName evidence="1">Uncharacterized protein</fullName>
    </submittedName>
</protein>
<dbReference type="EMBL" id="UPXP01000021">
    <property type="protein sequence ID" value="VBB40230.1"/>
    <property type="molecule type" value="Genomic_DNA"/>
</dbReference>
<organism evidence="1">
    <name type="scientific">uncultured Spirochaetota bacterium</name>
    <dbReference type="NCBI Taxonomy" id="460511"/>
    <lineage>
        <taxon>Bacteria</taxon>
        <taxon>Pseudomonadati</taxon>
        <taxon>Spirochaetota</taxon>
        <taxon>environmental samples</taxon>
    </lineage>
</organism>
<accession>A0A652ZWV0</accession>
<dbReference type="AlphaFoldDB" id="A0A652ZWV0"/>
<sequence>MACPKRLRNSISETEGCGVTTGSVPVWAPEVVSVPATGAGTVVVVVDTGGGGSLGILSFVAHEANVITSIAMKATKSFEPLCIQILLRN</sequence>
<evidence type="ECO:0000313" key="1">
    <source>
        <dbReference type="EMBL" id="VBB40230.1"/>
    </source>
</evidence>
<gene>
    <name evidence="1" type="ORF">TRIP_E280207</name>
</gene>
<proteinExistence type="predicted"/>
<name>A0A652ZWV0_9SPIR</name>
<reference evidence="1" key="1">
    <citation type="submission" date="2018-07" db="EMBL/GenBank/DDBJ databases">
        <authorList>
            <consortium name="Genoscope - CEA"/>
            <person name="William W."/>
        </authorList>
    </citation>
    <scope>NUCLEOTIDE SEQUENCE</scope>
    <source>
        <strain evidence="1">IK1</strain>
    </source>
</reference>